<evidence type="ECO:0000259" key="3">
    <source>
        <dbReference type="Pfam" id="PF02769"/>
    </source>
</evidence>
<evidence type="ECO:0000256" key="1">
    <source>
        <dbReference type="ARBA" id="ARBA00006243"/>
    </source>
</evidence>
<dbReference type="CDD" id="cd02197">
    <property type="entry name" value="HypE"/>
    <property type="match status" value="1"/>
</dbReference>
<sequence length="356" mass="37769">MTITPSRPVKARKSRITDTEITLSHGSGGAATRDLIDEIFVGNFENPFLSPLEDQARFNLADLARMGDRLAFTTDSYVVSPLFFAGGDIGSLAVNGTVNDLAVGGAIPLYLSCGFILEEGLAIDTLRQVVASMKKAADSAGVRIVTGDTKVVHRGSADKLFINTAGVGIIRSNVNPAANRLQTGDKVLINGFLGDHGTAILIARGELDLLCTIESDCQPLNSLINEILEVCPEVRAMRDATRGGLATVLNEFAESSGVGIRVEETAIPVREEVRGTCELLGLDPLYLANEGKLVLVVPPEAEKRVLGVMRSHPFGENSTCIGEVVGSPSGVVFLQTAFGAGRILDRLVGEQLPRIC</sequence>
<dbReference type="Proteomes" id="UP001328733">
    <property type="component" value="Unassembled WGS sequence"/>
</dbReference>
<evidence type="ECO:0000313" key="4">
    <source>
        <dbReference type="EMBL" id="MEG3438075.1"/>
    </source>
</evidence>
<name>A0AAW9QJV7_9CHRO</name>
<comment type="similarity">
    <text evidence="1">Belongs to the HypE family.</text>
</comment>
<keyword evidence="5" id="KW-1185">Reference proteome</keyword>
<dbReference type="InterPro" id="IPR010918">
    <property type="entry name" value="PurM-like_C_dom"/>
</dbReference>
<dbReference type="AlphaFoldDB" id="A0AAW9QJV7"/>
<dbReference type="PANTHER" id="PTHR30303:SF0">
    <property type="entry name" value="CARBAMOYL DEHYDRATASE HYPE"/>
    <property type="match status" value="1"/>
</dbReference>
<dbReference type="Gene3D" id="3.30.1330.10">
    <property type="entry name" value="PurM-like, N-terminal domain"/>
    <property type="match status" value="1"/>
</dbReference>
<gene>
    <name evidence="4" type="primary">hypE</name>
    <name evidence="4" type="ORF">V0288_13185</name>
</gene>
<dbReference type="PANTHER" id="PTHR30303">
    <property type="entry name" value="HYDROGENASE ISOENZYMES FORMATION PROTEIN HYPE"/>
    <property type="match status" value="1"/>
</dbReference>
<accession>A0AAW9QJV7</accession>
<dbReference type="SUPFAM" id="SSF55326">
    <property type="entry name" value="PurM N-terminal domain-like"/>
    <property type="match status" value="1"/>
</dbReference>
<dbReference type="Gene3D" id="3.90.650.10">
    <property type="entry name" value="PurM-like C-terminal domain"/>
    <property type="match status" value="1"/>
</dbReference>
<evidence type="ECO:0000259" key="2">
    <source>
        <dbReference type="Pfam" id="PF00586"/>
    </source>
</evidence>
<dbReference type="PIRSF" id="PIRSF005644">
    <property type="entry name" value="Hdrgns_mtr_HypE"/>
    <property type="match status" value="1"/>
</dbReference>
<reference evidence="4 5" key="1">
    <citation type="submission" date="2024-01" db="EMBL/GenBank/DDBJ databases">
        <title>Genomic insights into the taxonomy and metabolism of the cyanobacterium Pannus brasiliensis CCIBt3594.</title>
        <authorList>
            <person name="Machado M."/>
            <person name="Botero N.B."/>
            <person name="Andreote A.P.D."/>
            <person name="Feitosa A.M.T."/>
            <person name="Popin R."/>
            <person name="Sivonen K."/>
            <person name="Fiore M.F."/>
        </authorList>
    </citation>
    <scope>NUCLEOTIDE SEQUENCE [LARGE SCALE GENOMIC DNA]</scope>
    <source>
        <strain evidence="4 5">CCIBt3594</strain>
    </source>
</reference>
<protein>
    <submittedName>
        <fullName evidence="4">Hydrogenase expression/formation protein HypE</fullName>
    </submittedName>
</protein>
<dbReference type="Pfam" id="PF00586">
    <property type="entry name" value="AIRS"/>
    <property type="match status" value="1"/>
</dbReference>
<dbReference type="NCBIfam" id="TIGR02124">
    <property type="entry name" value="hypE"/>
    <property type="match status" value="1"/>
</dbReference>
<dbReference type="FunFam" id="3.30.1330.10:FF:000015">
    <property type="entry name" value="Hydrogenase expression/formation protein HypE"/>
    <property type="match status" value="1"/>
</dbReference>
<dbReference type="InterPro" id="IPR016188">
    <property type="entry name" value="PurM-like_N"/>
</dbReference>
<feature type="domain" description="PurM-like C-terminal" evidence="3">
    <location>
        <begin position="183"/>
        <end position="333"/>
    </location>
</feature>
<dbReference type="SUPFAM" id="SSF56042">
    <property type="entry name" value="PurM C-terminal domain-like"/>
    <property type="match status" value="1"/>
</dbReference>
<evidence type="ECO:0000313" key="5">
    <source>
        <dbReference type="Proteomes" id="UP001328733"/>
    </source>
</evidence>
<dbReference type="InterPro" id="IPR036921">
    <property type="entry name" value="PurM-like_N_sf"/>
</dbReference>
<proteinExistence type="inferred from homology"/>
<comment type="caution">
    <text evidence="4">The sequence shown here is derived from an EMBL/GenBank/DDBJ whole genome shotgun (WGS) entry which is preliminary data.</text>
</comment>
<dbReference type="InterPro" id="IPR011854">
    <property type="entry name" value="HypE"/>
</dbReference>
<dbReference type="InterPro" id="IPR036676">
    <property type="entry name" value="PurM-like_C_sf"/>
</dbReference>
<dbReference type="Pfam" id="PF02769">
    <property type="entry name" value="AIRS_C"/>
    <property type="match status" value="1"/>
</dbReference>
<organism evidence="4 5">
    <name type="scientific">Pannus brasiliensis CCIBt3594</name>
    <dbReference type="NCBI Taxonomy" id="1427578"/>
    <lineage>
        <taxon>Bacteria</taxon>
        <taxon>Bacillati</taxon>
        <taxon>Cyanobacteriota</taxon>
        <taxon>Cyanophyceae</taxon>
        <taxon>Oscillatoriophycideae</taxon>
        <taxon>Chroococcales</taxon>
        <taxon>Microcystaceae</taxon>
        <taxon>Pannus</taxon>
    </lineage>
</organism>
<dbReference type="EMBL" id="JBAFSM010000023">
    <property type="protein sequence ID" value="MEG3438075.1"/>
    <property type="molecule type" value="Genomic_DNA"/>
</dbReference>
<dbReference type="GO" id="GO:0051604">
    <property type="term" value="P:protein maturation"/>
    <property type="evidence" value="ECO:0007669"/>
    <property type="project" value="TreeGrafter"/>
</dbReference>
<feature type="domain" description="PurM-like N-terminal" evidence="2">
    <location>
        <begin position="66"/>
        <end position="170"/>
    </location>
</feature>
<dbReference type="RefSeq" id="WP_332865558.1">
    <property type="nucleotide sequence ID" value="NZ_JBAFSM010000023.1"/>
</dbReference>